<dbReference type="EMBL" id="JPGG01000017">
    <property type="protein sequence ID" value="KGC11696.1"/>
    <property type="molecule type" value="Genomic_DNA"/>
</dbReference>
<dbReference type="AlphaFoldDB" id="A0AAW3EY16"/>
<accession>A0AAW3EY16</accession>
<evidence type="ECO:0000313" key="1">
    <source>
        <dbReference type="EMBL" id="KGC11696.1"/>
    </source>
</evidence>
<comment type="caution">
    <text evidence="1">The sequence shown here is derived from an EMBL/GenBank/DDBJ whole genome shotgun (WGS) entry which is preliminary data.</text>
</comment>
<proteinExistence type="predicted"/>
<dbReference type="Proteomes" id="UP000029590">
    <property type="component" value="Unassembled WGS sequence"/>
</dbReference>
<protein>
    <submittedName>
        <fullName evidence="1">Uncharacterized protein</fullName>
    </submittedName>
</protein>
<reference evidence="1 2" key="1">
    <citation type="submission" date="2014-04" db="EMBL/GenBank/DDBJ databases">
        <authorList>
            <person name="Bishop-Lilly K.A."/>
            <person name="Broomall S.M."/>
            <person name="Chain P.S."/>
            <person name="Chertkov O."/>
            <person name="Coyne S.R."/>
            <person name="Daligault H.E."/>
            <person name="Davenport K.W."/>
            <person name="Erkkila T."/>
            <person name="Frey K.G."/>
            <person name="Gibbons H.S."/>
            <person name="Gu W."/>
            <person name="Jaissle J."/>
            <person name="Johnson S.L."/>
            <person name="Koroleva G.I."/>
            <person name="Ladner J.T."/>
            <person name="Lo C.-C."/>
            <person name="Minogue T.D."/>
            <person name="Munk C."/>
            <person name="Palacios G.F."/>
            <person name="Redden C.L."/>
            <person name="Rosenzweig C.N."/>
            <person name="Scholz M.B."/>
            <person name="Teshima H."/>
            <person name="Xu Y."/>
        </authorList>
    </citation>
    <scope>NUCLEOTIDE SEQUENCE [LARGE SCALE GENOMIC DNA]</scope>
    <source>
        <strain evidence="2">gladioli</strain>
    </source>
</reference>
<sequence>MYGLTATFECPVHGVDSATKRLIDTTIKFISRHICLGRIRDEEDRFVPNFRAALSDHNS</sequence>
<organism evidence="1 2">
    <name type="scientific">Burkholderia gladioli</name>
    <name type="common">Pseudomonas marginata</name>
    <name type="synonym">Phytomonas marginata</name>
    <dbReference type="NCBI Taxonomy" id="28095"/>
    <lineage>
        <taxon>Bacteria</taxon>
        <taxon>Pseudomonadati</taxon>
        <taxon>Pseudomonadota</taxon>
        <taxon>Betaproteobacteria</taxon>
        <taxon>Burkholderiales</taxon>
        <taxon>Burkholderiaceae</taxon>
        <taxon>Burkholderia</taxon>
    </lineage>
</organism>
<name>A0AAW3EY16_BURGA</name>
<evidence type="ECO:0000313" key="2">
    <source>
        <dbReference type="Proteomes" id="UP000029590"/>
    </source>
</evidence>
<gene>
    <name evidence="1" type="ORF">DM48_7542</name>
</gene>